<evidence type="ECO:0000256" key="3">
    <source>
        <dbReference type="ARBA" id="ARBA00036002"/>
    </source>
</evidence>
<dbReference type="PANTHER" id="PTHR43240">
    <property type="entry name" value="1,4-DIHYDROXY-2-NAPHTHOYL-COA THIOESTERASE 1"/>
    <property type="match status" value="1"/>
</dbReference>
<evidence type="ECO:0000256" key="6">
    <source>
        <dbReference type="ARBA" id="ARBA00040062"/>
    </source>
</evidence>
<evidence type="ECO:0000313" key="9">
    <source>
        <dbReference type="EMBL" id="OZI66727.1"/>
    </source>
</evidence>
<comment type="catalytic activity">
    <reaction evidence="3">
        <text>a long-chain fatty acyl-CoA + H2O = a long-chain fatty acid + CoA + H(+)</text>
        <dbReference type="Rhea" id="RHEA:67680"/>
        <dbReference type="ChEBI" id="CHEBI:15377"/>
        <dbReference type="ChEBI" id="CHEBI:15378"/>
        <dbReference type="ChEBI" id="CHEBI:57287"/>
        <dbReference type="ChEBI" id="CHEBI:57560"/>
        <dbReference type="ChEBI" id="CHEBI:83139"/>
    </reaction>
</comment>
<dbReference type="Proteomes" id="UP000215767">
    <property type="component" value="Unassembled WGS sequence"/>
</dbReference>
<dbReference type="GO" id="GO:0047617">
    <property type="term" value="F:fatty acyl-CoA hydrolase activity"/>
    <property type="evidence" value="ECO:0007669"/>
    <property type="project" value="UniProtKB-EC"/>
</dbReference>
<dbReference type="RefSeq" id="WP_094839927.1">
    <property type="nucleotide sequence ID" value="NZ_NEVS01000001.1"/>
</dbReference>
<dbReference type="PANTHER" id="PTHR43240:SF20">
    <property type="entry name" value="MEDIUM_LONG-CHAIN ACYL-COA THIOESTERASE YIGI"/>
    <property type="match status" value="1"/>
</dbReference>
<proteinExistence type="inferred from homology"/>
<dbReference type="InterPro" id="IPR003736">
    <property type="entry name" value="PAAI_dom"/>
</dbReference>
<organism evidence="9 10">
    <name type="scientific">Bordetella genomosp. 11</name>
    <dbReference type="NCBI Taxonomy" id="1416808"/>
    <lineage>
        <taxon>Bacteria</taxon>
        <taxon>Pseudomonadati</taxon>
        <taxon>Pseudomonadota</taxon>
        <taxon>Betaproteobacteria</taxon>
        <taxon>Burkholderiales</taxon>
        <taxon>Alcaligenaceae</taxon>
        <taxon>Bordetella</taxon>
    </lineage>
</organism>
<dbReference type="InterPro" id="IPR006683">
    <property type="entry name" value="Thioestr_dom"/>
</dbReference>
<dbReference type="CDD" id="cd03443">
    <property type="entry name" value="PaaI_thioesterase"/>
    <property type="match status" value="1"/>
</dbReference>
<name>A0A261UYR8_9BORD</name>
<comment type="catalytic activity">
    <reaction evidence="7">
        <text>a medium-chain fatty acyl-CoA + H2O = a medium-chain fatty acid + CoA + H(+)</text>
        <dbReference type="Rhea" id="RHEA:68184"/>
        <dbReference type="ChEBI" id="CHEBI:15377"/>
        <dbReference type="ChEBI" id="CHEBI:15378"/>
        <dbReference type="ChEBI" id="CHEBI:57287"/>
        <dbReference type="ChEBI" id="CHEBI:59558"/>
        <dbReference type="ChEBI" id="CHEBI:90546"/>
    </reaction>
</comment>
<dbReference type="OrthoDB" id="9813158at2"/>
<evidence type="ECO:0000256" key="1">
    <source>
        <dbReference type="ARBA" id="ARBA00022801"/>
    </source>
</evidence>
<dbReference type="NCBIfam" id="TIGR00369">
    <property type="entry name" value="unchar_dom_1"/>
    <property type="match status" value="1"/>
</dbReference>
<dbReference type="InterPro" id="IPR029069">
    <property type="entry name" value="HotDog_dom_sf"/>
</dbReference>
<dbReference type="EMBL" id="NEVS01000001">
    <property type="protein sequence ID" value="OZI66727.1"/>
    <property type="molecule type" value="Genomic_DNA"/>
</dbReference>
<sequence length="179" mass="17895">MSGLPFGAKADDAAAPGPASVVTPAADGAADGIAAAGTLDNAALLQRLRHELAHPPFHALLRPQAVAVDAGTGTVVIRLPYDPSLRGAAGMDFIHGGVIAALIDMAAHAAVAVQTGRMAPTVDLRIDYLRPAPGADLIATARVLRLGRAIARADVEVGGAGTQPYAVGRGTFSTLAPGA</sequence>
<reference evidence="10" key="1">
    <citation type="submission" date="2017-05" db="EMBL/GenBank/DDBJ databases">
        <title>Complete and WGS of Bordetella genogroups.</title>
        <authorList>
            <person name="Spilker T."/>
            <person name="Lipuma J."/>
        </authorList>
    </citation>
    <scope>NUCLEOTIDE SEQUENCE [LARGE SCALE GENOMIC DNA]</scope>
    <source>
        <strain evidence="10">AU8856</strain>
    </source>
</reference>
<gene>
    <name evidence="9" type="ORF">CAL28_03105</name>
</gene>
<dbReference type="AlphaFoldDB" id="A0A261UYR8"/>
<accession>A0A261UYR8</accession>
<keyword evidence="10" id="KW-1185">Reference proteome</keyword>
<evidence type="ECO:0000256" key="4">
    <source>
        <dbReference type="ARBA" id="ARBA00038381"/>
    </source>
</evidence>
<dbReference type="SUPFAM" id="SSF54637">
    <property type="entry name" value="Thioesterase/thiol ester dehydrase-isomerase"/>
    <property type="match status" value="1"/>
</dbReference>
<comment type="catalytic activity">
    <reaction evidence="2">
        <text>a fatty acyl-CoA + H2O = a fatty acid + CoA + H(+)</text>
        <dbReference type="Rhea" id="RHEA:16781"/>
        <dbReference type="ChEBI" id="CHEBI:15377"/>
        <dbReference type="ChEBI" id="CHEBI:15378"/>
        <dbReference type="ChEBI" id="CHEBI:28868"/>
        <dbReference type="ChEBI" id="CHEBI:57287"/>
        <dbReference type="ChEBI" id="CHEBI:77636"/>
        <dbReference type="EC" id="3.1.2.20"/>
    </reaction>
</comment>
<dbReference type="EC" id="3.1.2.20" evidence="5"/>
<dbReference type="Gene3D" id="3.10.129.10">
    <property type="entry name" value="Hotdog Thioesterase"/>
    <property type="match status" value="1"/>
</dbReference>
<evidence type="ECO:0000256" key="5">
    <source>
        <dbReference type="ARBA" id="ARBA00038894"/>
    </source>
</evidence>
<dbReference type="Pfam" id="PF03061">
    <property type="entry name" value="4HBT"/>
    <property type="match status" value="1"/>
</dbReference>
<evidence type="ECO:0000259" key="8">
    <source>
        <dbReference type="Pfam" id="PF03061"/>
    </source>
</evidence>
<comment type="caution">
    <text evidence="9">The sequence shown here is derived from an EMBL/GenBank/DDBJ whole genome shotgun (WGS) entry which is preliminary data.</text>
</comment>
<keyword evidence="1" id="KW-0378">Hydrolase</keyword>
<evidence type="ECO:0000256" key="7">
    <source>
        <dbReference type="ARBA" id="ARBA00048062"/>
    </source>
</evidence>
<evidence type="ECO:0000313" key="10">
    <source>
        <dbReference type="Proteomes" id="UP000215767"/>
    </source>
</evidence>
<comment type="similarity">
    <text evidence="4">Belongs to the YigI thioesterase family.</text>
</comment>
<protein>
    <recommendedName>
        <fullName evidence="6">Medium/long-chain acyl-CoA thioesterase YigI</fullName>
        <ecNumber evidence="5">3.1.2.20</ecNumber>
    </recommendedName>
</protein>
<feature type="domain" description="Thioesterase" evidence="8">
    <location>
        <begin position="93"/>
        <end position="157"/>
    </location>
</feature>
<evidence type="ECO:0000256" key="2">
    <source>
        <dbReference type="ARBA" id="ARBA00035880"/>
    </source>
</evidence>